<dbReference type="InterPro" id="IPR012337">
    <property type="entry name" value="RNaseH-like_sf"/>
</dbReference>
<dbReference type="Proteomes" id="UP000801492">
    <property type="component" value="Unassembled WGS sequence"/>
</dbReference>
<dbReference type="AlphaFoldDB" id="A0A8K0CXW2"/>
<feature type="domain" description="Integrase catalytic" evidence="2">
    <location>
        <begin position="1"/>
        <end position="131"/>
    </location>
</feature>
<dbReference type="PROSITE" id="PS50994">
    <property type="entry name" value="INTEGRASE"/>
    <property type="match status" value="1"/>
</dbReference>
<feature type="region of interest" description="Disordered" evidence="1">
    <location>
        <begin position="165"/>
        <end position="193"/>
    </location>
</feature>
<organism evidence="3 4">
    <name type="scientific">Ignelater luminosus</name>
    <name type="common">Cucubano</name>
    <name type="synonym">Pyrophorus luminosus</name>
    <dbReference type="NCBI Taxonomy" id="2038154"/>
    <lineage>
        <taxon>Eukaryota</taxon>
        <taxon>Metazoa</taxon>
        <taxon>Ecdysozoa</taxon>
        <taxon>Arthropoda</taxon>
        <taxon>Hexapoda</taxon>
        <taxon>Insecta</taxon>
        <taxon>Pterygota</taxon>
        <taxon>Neoptera</taxon>
        <taxon>Endopterygota</taxon>
        <taxon>Coleoptera</taxon>
        <taxon>Polyphaga</taxon>
        <taxon>Elateriformia</taxon>
        <taxon>Elateroidea</taxon>
        <taxon>Elateridae</taxon>
        <taxon>Agrypninae</taxon>
        <taxon>Pyrophorini</taxon>
        <taxon>Ignelater</taxon>
    </lineage>
</organism>
<dbReference type="EMBL" id="VTPC01008745">
    <property type="protein sequence ID" value="KAF2892417.1"/>
    <property type="molecule type" value="Genomic_DNA"/>
</dbReference>
<dbReference type="Gene3D" id="3.30.420.10">
    <property type="entry name" value="Ribonuclease H-like superfamily/Ribonuclease H"/>
    <property type="match status" value="1"/>
</dbReference>
<reference evidence="3" key="1">
    <citation type="submission" date="2019-08" db="EMBL/GenBank/DDBJ databases">
        <title>The genome of the North American firefly Photinus pyralis.</title>
        <authorList>
            <consortium name="Photinus pyralis genome working group"/>
            <person name="Fallon T.R."/>
            <person name="Sander Lower S.E."/>
            <person name="Weng J.-K."/>
        </authorList>
    </citation>
    <scope>NUCLEOTIDE SEQUENCE</scope>
    <source>
        <strain evidence="3">TRF0915ILg1</strain>
        <tissue evidence="3">Whole body</tissue>
    </source>
</reference>
<dbReference type="GO" id="GO:0015074">
    <property type="term" value="P:DNA integration"/>
    <property type="evidence" value="ECO:0007669"/>
    <property type="project" value="InterPro"/>
</dbReference>
<evidence type="ECO:0000313" key="4">
    <source>
        <dbReference type="Proteomes" id="UP000801492"/>
    </source>
</evidence>
<proteinExistence type="predicted"/>
<dbReference type="SUPFAM" id="SSF53098">
    <property type="entry name" value="Ribonuclease H-like"/>
    <property type="match status" value="1"/>
</dbReference>
<evidence type="ECO:0000259" key="2">
    <source>
        <dbReference type="PROSITE" id="PS50994"/>
    </source>
</evidence>
<keyword evidence="4" id="KW-1185">Reference proteome</keyword>
<name>A0A8K0CXW2_IGNLU</name>
<dbReference type="PANTHER" id="PTHR37984:SF5">
    <property type="entry name" value="PROTEIN NYNRIN-LIKE"/>
    <property type="match status" value="1"/>
</dbReference>
<evidence type="ECO:0000256" key="1">
    <source>
        <dbReference type="SAM" id="MobiDB-lite"/>
    </source>
</evidence>
<dbReference type="InterPro" id="IPR050951">
    <property type="entry name" value="Retrovirus_Pol_polyprotein"/>
</dbReference>
<protein>
    <recommendedName>
        <fullName evidence="2">Integrase catalytic domain-containing protein</fullName>
    </recommendedName>
</protein>
<sequence length="193" mass="21999">MKQITAKGTLKKLRETFALFGLPKSLVSGNGPQLVSKKLEEFLAENGIRHVTSPPFNLASNGVAENTVKTFNRQRLSIRQIKDWVPEVIQQRLRRVTYLYKILGSTQVWKRHANQIISYVKTPVEEVIGNGRRKSNVNSNISVGSIEYNQKVQVEQVLRVPNSNKRMEGISNNSNLIVRRSNRATKQPDRLTY</sequence>
<dbReference type="InterPro" id="IPR001584">
    <property type="entry name" value="Integrase_cat-core"/>
</dbReference>
<comment type="caution">
    <text evidence="3">The sequence shown here is derived from an EMBL/GenBank/DDBJ whole genome shotgun (WGS) entry which is preliminary data.</text>
</comment>
<dbReference type="OrthoDB" id="8065885at2759"/>
<dbReference type="GO" id="GO:0003676">
    <property type="term" value="F:nucleic acid binding"/>
    <property type="evidence" value="ECO:0007669"/>
    <property type="project" value="InterPro"/>
</dbReference>
<dbReference type="InterPro" id="IPR036397">
    <property type="entry name" value="RNaseH_sf"/>
</dbReference>
<accession>A0A8K0CXW2</accession>
<dbReference type="PANTHER" id="PTHR37984">
    <property type="entry name" value="PROTEIN CBG26694"/>
    <property type="match status" value="1"/>
</dbReference>
<evidence type="ECO:0000313" key="3">
    <source>
        <dbReference type="EMBL" id="KAF2892417.1"/>
    </source>
</evidence>
<gene>
    <name evidence="3" type="ORF">ILUMI_13755</name>
</gene>